<dbReference type="Gramene" id="TraesJUL7A03G04024630.1">
    <property type="protein sequence ID" value="TraesJUL7A03G04024630.1"/>
    <property type="gene ID" value="TraesJUL7A03G04024630"/>
</dbReference>
<feature type="domain" description="Protein kinase" evidence="7">
    <location>
        <begin position="1"/>
        <end position="235"/>
    </location>
</feature>
<dbReference type="Gramene" id="TraesKAR7A01G0401910.1">
    <property type="protein sequence ID" value="cds.TraesKAR7A01G0401910.1"/>
    <property type="gene ID" value="TraesKAR7A01G0401910"/>
</dbReference>
<evidence type="ECO:0000256" key="3">
    <source>
        <dbReference type="ARBA" id="ARBA00022553"/>
    </source>
</evidence>
<dbReference type="GO" id="GO:0008353">
    <property type="term" value="F:RNA polymerase II CTD heptapeptide repeat kinase activity"/>
    <property type="evidence" value="ECO:0007669"/>
    <property type="project" value="UniProtKB-EC"/>
</dbReference>
<dbReference type="PROSITE" id="PS00108">
    <property type="entry name" value="PROTEIN_KINASE_ST"/>
    <property type="match status" value="1"/>
</dbReference>
<dbReference type="STRING" id="4565.A0A3B6RPH1"/>
<dbReference type="Gramene" id="TraesCS7A02G437400.1">
    <property type="protein sequence ID" value="TraesCS7A02G437400.1"/>
    <property type="gene ID" value="TraesCS7A02G437400"/>
</dbReference>
<dbReference type="PANTHER" id="PTHR24056">
    <property type="entry name" value="CELL DIVISION PROTEIN KINASE"/>
    <property type="match status" value="1"/>
</dbReference>
<name>A0A3B6RPH1_WHEAT</name>
<keyword evidence="4" id="KW-0547">Nucleotide-binding</keyword>
<dbReference type="Proteomes" id="UP000019116">
    <property type="component" value="Chromosome 7A"/>
</dbReference>
<evidence type="ECO:0000256" key="1">
    <source>
        <dbReference type="ARBA" id="ARBA00006485"/>
    </source>
</evidence>
<evidence type="ECO:0000259" key="7">
    <source>
        <dbReference type="PROSITE" id="PS50011"/>
    </source>
</evidence>
<dbReference type="AlphaFoldDB" id="A0A3B6RPH1"/>
<dbReference type="Gene3D" id="1.10.510.10">
    <property type="entry name" value="Transferase(Phosphotransferase) domain 1"/>
    <property type="match status" value="1"/>
</dbReference>
<proteinExistence type="inferred from homology"/>
<evidence type="ECO:0000256" key="4">
    <source>
        <dbReference type="ARBA" id="ARBA00022741"/>
    </source>
</evidence>
<dbReference type="Gramene" id="TraesCLE_scaffold_073732_01G000200.1">
    <property type="protein sequence ID" value="TraesCLE_scaffold_073732_01G000200.1"/>
    <property type="gene ID" value="TraesCLE_scaffold_073732_01G000200"/>
</dbReference>
<dbReference type="Gramene" id="TraesRN7A0101046400.1">
    <property type="protein sequence ID" value="TraesRN7A0101046400.1"/>
    <property type="gene ID" value="TraesRN7A0101046400"/>
</dbReference>
<dbReference type="Gramene" id="TraesCAD_scaffold_327769_01G000100.1">
    <property type="protein sequence ID" value="TraesCAD_scaffold_327769_01G000100.1"/>
    <property type="gene ID" value="TraesCAD_scaffold_327769_01G000100"/>
</dbReference>
<dbReference type="InterPro" id="IPR050108">
    <property type="entry name" value="CDK"/>
</dbReference>
<reference evidence="8" key="2">
    <citation type="submission" date="2018-10" db="UniProtKB">
        <authorList>
            <consortium name="EnsemblPlants"/>
        </authorList>
    </citation>
    <scope>IDENTIFICATION</scope>
</reference>
<evidence type="ECO:0000313" key="8">
    <source>
        <dbReference type="EnsemblPlants" id="TraesCS7A02G437400.1"/>
    </source>
</evidence>
<dbReference type="Pfam" id="PF00069">
    <property type="entry name" value="Pkinase"/>
    <property type="match status" value="1"/>
</dbReference>
<dbReference type="InterPro" id="IPR011009">
    <property type="entry name" value="Kinase-like_dom_sf"/>
</dbReference>
<evidence type="ECO:0000256" key="2">
    <source>
        <dbReference type="ARBA" id="ARBA00012409"/>
    </source>
</evidence>
<dbReference type="Gramene" id="TraesWEE_scaffold_051404_01G000100.1">
    <property type="protein sequence ID" value="TraesWEE_scaffold_051404_01G000100.1"/>
    <property type="gene ID" value="TraesWEE_scaffold_051404_01G000100"/>
</dbReference>
<dbReference type="EnsemblPlants" id="TraesCS7A02G437400.1">
    <property type="protein sequence ID" value="TraesCS7A02G437400.1"/>
    <property type="gene ID" value="TraesCS7A02G437400"/>
</dbReference>
<keyword evidence="9" id="KW-1185">Reference proteome</keyword>
<evidence type="ECO:0000313" key="9">
    <source>
        <dbReference type="Proteomes" id="UP000019116"/>
    </source>
</evidence>
<dbReference type="SMART" id="SM00220">
    <property type="entry name" value="S_TKc"/>
    <property type="match status" value="1"/>
</dbReference>
<dbReference type="OMA" id="CMGMAST"/>
<evidence type="ECO:0000256" key="6">
    <source>
        <dbReference type="ARBA" id="ARBA00049280"/>
    </source>
</evidence>
<dbReference type="SMR" id="A0A3B6RPH1"/>
<dbReference type="GO" id="GO:0005524">
    <property type="term" value="F:ATP binding"/>
    <property type="evidence" value="ECO:0007669"/>
    <property type="project" value="UniProtKB-KW"/>
</dbReference>
<dbReference type="SUPFAM" id="SSF56112">
    <property type="entry name" value="Protein kinase-like (PK-like)"/>
    <property type="match status" value="1"/>
</dbReference>
<comment type="catalytic activity">
    <reaction evidence="6">
        <text>[DNA-directed RNA polymerase] + ATP = phospho-[DNA-directed RNA polymerase] + ADP + H(+)</text>
        <dbReference type="Rhea" id="RHEA:10216"/>
        <dbReference type="Rhea" id="RHEA-COMP:11321"/>
        <dbReference type="Rhea" id="RHEA-COMP:11322"/>
        <dbReference type="ChEBI" id="CHEBI:15378"/>
        <dbReference type="ChEBI" id="CHEBI:30616"/>
        <dbReference type="ChEBI" id="CHEBI:43176"/>
        <dbReference type="ChEBI" id="CHEBI:68546"/>
        <dbReference type="ChEBI" id="CHEBI:456216"/>
        <dbReference type="EC" id="2.7.11.23"/>
    </reaction>
</comment>
<dbReference type="Gramene" id="TraesCS7A03G1060500.1">
    <property type="protein sequence ID" value="TraesCS7A03G1060500.1.CDS"/>
    <property type="gene ID" value="TraesCS7A03G1060500"/>
</dbReference>
<dbReference type="OrthoDB" id="650953at2759"/>
<evidence type="ECO:0000256" key="5">
    <source>
        <dbReference type="ARBA" id="ARBA00022840"/>
    </source>
</evidence>
<dbReference type="PANTHER" id="PTHR24056:SF504">
    <property type="entry name" value="OS06G0693900 PROTEIN"/>
    <property type="match status" value="1"/>
</dbReference>
<reference evidence="8" key="1">
    <citation type="submission" date="2018-08" db="EMBL/GenBank/DDBJ databases">
        <authorList>
            <person name="Rossello M."/>
        </authorList>
    </citation>
    <scope>NUCLEOTIDE SEQUENCE [LARGE SCALE GENOMIC DNA]</scope>
    <source>
        <strain evidence="8">cv. Chinese Spring</strain>
    </source>
</reference>
<keyword evidence="5" id="KW-0067">ATP-binding</keyword>
<dbReference type="PROSITE" id="PS50011">
    <property type="entry name" value="PROTEIN_KINASE_DOM"/>
    <property type="match status" value="1"/>
</dbReference>
<dbReference type="Gramene" id="TraesLDM7A03G03991500.1">
    <property type="protein sequence ID" value="TraesLDM7A03G03991500.1"/>
    <property type="gene ID" value="TraesLDM7A03G03991500"/>
</dbReference>
<dbReference type="EC" id="2.7.11.23" evidence="2"/>
<accession>A0A3B6RPH1</accession>
<dbReference type="GO" id="GO:0004674">
    <property type="term" value="F:protein serine/threonine kinase activity"/>
    <property type="evidence" value="ECO:0000318"/>
    <property type="project" value="GO_Central"/>
</dbReference>
<sequence length="239" mass="26201">MLPRGVPWPPVRRRLAPDSAASSWSTSARASATFCLLRDRHEPFTEEETRRVMRQILGGAERMHERGIVHRDIKPGNILVGGEGVVKICNLGLAVSMASAPRSAARGQADTLWYMAPEMLLGKPEYDELVDAWSLRCVMAELLAGEPLFPGHSATDQLLRIFRVLGSTCMGMASTPLADAGQKPLTGRGGSRPRELFPEERLSRDVFEVFLEGLLTCDPGERPPAAMVPMGRAYLVKHA</sequence>
<dbReference type="GO" id="GO:0005634">
    <property type="term" value="C:nucleus"/>
    <property type="evidence" value="ECO:0000318"/>
    <property type="project" value="GO_Central"/>
</dbReference>
<dbReference type="InterPro" id="IPR000719">
    <property type="entry name" value="Prot_kinase_dom"/>
</dbReference>
<organism evidence="8">
    <name type="scientific">Triticum aestivum</name>
    <name type="common">Wheat</name>
    <dbReference type="NCBI Taxonomy" id="4565"/>
    <lineage>
        <taxon>Eukaryota</taxon>
        <taxon>Viridiplantae</taxon>
        <taxon>Streptophyta</taxon>
        <taxon>Embryophyta</taxon>
        <taxon>Tracheophyta</taxon>
        <taxon>Spermatophyta</taxon>
        <taxon>Magnoliopsida</taxon>
        <taxon>Liliopsida</taxon>
        <taxon>Poales</taxon>
        <taxon>Poaceae</taxon>
        <taxon>BOP clade</taxon>
        <taxon>Pooideae</taxon>
        <taxon>Triticodae</taxon>
        <taxon>Triticeae</taxon>
        <taxon>Triticinae</taxon>
        <taxon>Triticum</taxon>
    </lineage>
</organism>
<comment type="similarity">
    <text evidence="1">Belongs to the protein kinase superfamily. CMGC Ser/Thr protein kinase family. CDC2/CDKX subfamily.</text>
</comment>
<keyword evidence="3" id="KW-0597">Phosphoprotein</keyword>
<protein>
    <recommendedName>
        <fullName evidence="2">[RNA-polymerase]-subunit kinase</fullName>
        <ecNumber evidence="2">2.7.11.23</ecNumber>
    </recommendedName>
</protein>
<dbReference type="InterPro" id="IPR008271">
    <property type="entry name" value="Ser/Thr_kinase_AS"/>
</dbReference>